<evidence type="ECO:0000256" key="1">
    <source>
        <dbReference type="SAM" id="MobiDB-lite"/>
    </source>
</evidence>
<proteinExistence type="predicted"/>
<evidence type="ECO:0000313" key="3">
    <source>
        <dbReference type="Proteomes" id="UP000237105"/>
    </source>
</evidence>
<dbReference type="Proteomes" id="UP000237105">
    <property type="component" value="Unassembled WGS sequence"/>
</dbReference>
<sequence>MALDEVLPNVNCTDMENFYQIAKMHIRIENFQDVVNKSNDDESNSLNRNKKKREGDNKQAISFSKKD</sequence>
<organism evidence="2 3">
    <name type="scientific">Parasponia andersonii</name>
    <name type="common">Sponia andersonii</name>
    <dbReference type="NCBI Taxonomy" id="3476"/>
    <lineage>
        <taxon>Eukaryota</taxon>
        <taxon>Viridiplantae</taxon>
        <taxon>Streptophyta</taxon>
        <taxon>Embryophyta</taxon>
        <taxon>Tracheophyta</taxon>
        <taxon>Spermatophyta</taxon>
        <taxon>Magnoliopsida</taxon>
        <taxon>eudicotyledons</taxon>
        <taxon>Gunneridae</taxon>
        <taxon>Pentapetalae</taxon>
        <taxon>rosids</taxon>
        <taxon>fabids</taxon>
        <taxon>Rosales</taxon>
        <taxon>Cannabaceae</taxon>
        <taxon>Parasponia</taxon>
    </lineage>
</organism>
<name>A0A2P5A5T3_PARAD</name>
<dbReference type="EMBL" id="JXTB01000905">
    <property type="protein sequence ID" value="PON31894.1"/>
    <property type="molecule type" value="Genomic_DNA"/>
</dbReference>
<reference evidence="3" key="1">
    <citation type="submission" date="2016-06" db="EMBL/GenBank/DDBJ databases">
        <title>Parallel loss of symbiosis genes in relatives of nitrogen-fixing non-legume Parasponia.</title>
        <authorList>
            <person name="Van Velzen R."/>
            <person name="Holmer R."/>
            <person name="Bu F."/>
            <person name="Rutten L."/>
            <person name="Van Zeijl A."/>
            <person name="Liu W."/>
            <person name="Santuari L."/>
            <person name="Cao Q."/>
            <person name="Sharma T."/>
            <person name="Shen D."/>
            <person name="Roswanjaya Y."/>
            <person name="Wardhani T."/>
            <person name="Kalhor M.S."/>
            <person name="Jansen J."/>
            <person name="Van den Hoogen J."/>
            <person name="Gungor B."/>
            <person name="Hartog M."/>
            <person name="Hontelez J."/>
            <person name="Verver J."/>
            <person name="Yang W.-C."/>
            <person name="Schijlen E."/>
            <person name="Repin R."/>
            <person name="Schilthuizen M."/>
            <person name="Schranz E."/>
            <person name="Heidstra R."/>
            <person name="Miyata K."/>
            <person name="Fedorova E."/>
            <person name="Kohlen W."/>
            <person name="Bisseling T."/>
            <person name="Smit S."/>
            <person name="Geurts R."/>
        </authorList>
    </citation>
    <scope>NUCLEOTIDE SEQUENCE [LARGE SCALE GENOMIC DNA]</scope>
    <source>
        <strain evidence="3">cv. WU1-14</strain>
    </source>
</reference>
<comment type="caution">
    <text evidence="2">The sequence shown here is derived from an EMBL/GenBank/DDBJ whole genome shotgun (WGS) entry which is preliminary data.</text>
</comment>
<feature type="region of interest" description="Disordered" evidence="1">
    <location>
        <begin position="36"/>
        <end position="67"/>
    </location>
</feature>
<gene>
    <name evidence="2" type="ORF">PanWU01x14_365980</name>
</gene>
<dbReference type="AlphaFoldDB" id="A0A2P5A5T3"/>
<accession>A0A2P5A5T3</accession>
<keyword evidence="3" id="KW-1185">Reference proteome</keyword>
<evidence type="ECO:0000313" key="2">
    <source>
        <dbReference type="EMBL" id="PON31894.1"/>
    </source>
</evidence>
<protein>
    <submittedName>
        <fullName evidence="2">Uncharacterized protein</fullName>
    </submittedName>
</protein>